<dbReference type="Gene3D" id="3.30.70.100">
    <property type="match status" value="1"/>
</dbReference>
<reference evidence="1 2" key="1">
    <citation type="submission" date="2018-09" db="EMBL/GenBank/DDBJ databases">
        <title>Whole genome based analysis of evolution and adaptive divergence in Indian and Brazilian strains of Azospirillum brasilense.</title>
        <authorList>
            <person name="Singh C."/>
            <person name="Tripathi A.K."/>
        </authorList>
    </citation>
    <scope>NUCLEOTIDE SEQUENCE [LARGE SCALE GENOMIC DNA]</scope>
    <source>
        <strain evidence="1 2">MTCC4038</strain>
        <plasmid evidence="1 2">p4</plasmid>
    </source>
</reference>
<gene>
    <name evidence="1" type="ORF">D3868_31705</name>
</gene>
<protein>
    <submittedName>
        <fullName evidence="1">Uncharacterized protein</fullName>
    </submittedName>
</protein>
<sequence length="232" mass="26233">MISRCISAASGRRSPQPPWRRPSEMDHIIDVVTCADRVRFRALWRSYAGALANRTGFRSAELFEMQRDVRDACYDFVAVYGWRAGAVAVHSEGERDAGPSAPGVSIERALYRLELQLADLADPEEGHVWLVNPFEITEEQIPDVLDMWDKAKDHMIAKPGFVNARLFRTGQAPFRFGLVNVAQWRSADFFLRALNDKAYDSHRERSLQYRLHSSLCTRAGLILPAPAGAEQE</sequence>
<evidence type="ECO:0000313" key="2">
    <source>
        <dbReference type="Proteomes" id="UP000298774"/>
    </source>
</evidence>
<dbReference type="AlphaFoldDB" id="A0A4D8R8G7"/>
<dbReference type="Proteomes" id="UP000298774">
    <property type="component" value="Plasmid p4"/>
</dbReference>
<keyword evidence="1" id="KW-0614">Plasmid</keyword>
<organism evidence="1 2">
    <name type="scientific">Azospirillum brasilense</name>
    <dbReference type="NCBI Taxonomy" id="192"/>
    <lineage>
        <taxon>Bacteria</taxon>
        <taxon>Pseudomonadati</taxon>
        <taxon>Pseudomonadota</taxon>
        <taxon>Alphaproteobacteria</taxon>
        <taxon>Rhodospirillales</taxon>
        <taxon>Azospirillaceae</taxon>
        <taxon>Azospirillum</taxon>
    </lineage>
</organism>
<geneLocation type="plasmid" evidence="1 2">
    <name>p4</name>
</geneLocation>
<dbReference type="EMBL" id="CP032343">
    <property type="protein sequence ID" value="QCO13552.1"/>
    <property type="molecule type" value="Genomic_DNA"/>
</dbReference>
<name>A0A4D8R8G7_AZOBR</name>
<dbReference type="InterPro" id="IPR011008">
    <property type="entry name" value="Dimeric_a/b-barrel"/>
</dbReference>
<accession>A0A4D8R8G7</accession>
<dbReference type="SUPFAM" id="SSF54909">
    <property type="entry name" value="Dimeric alpha+beta barrel"/>
    <property type="match status" value="1"/>
</dbReference>
<evidence type="ECO:0000313" key="1">
    <source>
        <dbReference type="EMBL" id="QCO13552.1"/>
    </source>
</evidence>
<proteinExistence type="predicted"/>